<organism evidence="2 3">
    <name type="scientific">Tulasnella calospora MUT 4182</name>
    <dbReference type="NCBI Taxonomy" id="1051891"/>
    <lineage>
        <taxon>Eukaryota</taxon>
        <taxon>Fungi</taxon>
        <taxon>Dikarya</taxon>
        <taxon>Basidiomycota</taxon>
        <taxon>Agaricomycotina</taxon>
        <taxon>Agaricomycetes</taxon>
        <taxon>Cantharellales</taxon>
        <taxon>Tulasnellaceae</taxon>
        <taxon>Tulasnella</taxon>
    </lineage>
</organism>
<evidence type="ECO:0000313" key="2">
    <source>
        <dbReference type="EMBL" id="KIO21507.1"/>
    </source>
</evidence>
<sequence length="850" mass="92354">MADLHIDSQLMNHLLPASSIDNKKHLVAIHDERHQPLVFSIGKDGNLYAIKANGSGSNDSINVSASVRARGTVDAFIVKQANDTDSGIFLAFSNTVPDSPASELHVLAPFKPEVLNTPDQLTRYIIFGIAQNDKVKINALYMANISRVLVEANKWRWTSDLRIYEQAKATVSIAPGTLSVGDGLFVLYKKNQRTTLMFTTILIDDDSPWTVDLLVPNGSNINSISTDIDSDGYTGLILTGDGLWHIPARYAADSGNTIKKISSDPLFKGATNLHVAQSGETVSAWFSNADRVLGYQHANNSSNDAQMLLGAAIPLRPTSPSIDYSAIIDPSTGSQSFVVVEDSEHLLLMEQAIETKMWNSRPFLVNQPDGLIETNAFVSHVELHDSRTKQPLVATKVNISTSGWVNLIINGTEYMVGTDKPVTAETNAKGVLTIIQPSDGISSYTYSFSDPTDANVILFHSGPVTADPSNKVQDKLQNFGSVDELRKAGAQGSDKDLEAAAKAIRDMHDVKANLDKDKSAKAATATLRATAKTGGTDDSDWGMFDWLRRGLEKVADFVVDIVDDVAYFAINLPDKAYRFVLDCAAAIVKGVQFVLEKIKVGLEKIWEYVKFIFEWEDIKTTYHGIKNIVNSALEYGVRVVGDKMEAVGETFDGLEKKLADALNVKLPDGYGAKKQSENGVESESSTSSATTHTRNAEVNNATYHFEEGKKTARFQPGTTAEAILSLWNDIIEPALENAATGAKNIMNAIWELFKGEVNVSVEDIYAAIGGELVHLVVTLLKALVQGLMGIGQIIMAASDILVGLTAFSLAQAAHHDQLTGNWKGRDDEKTALDISSSVFDVIEKISTAVR</sequence>
<dbReference type="Proteomes" id="UP000054248">
    <property type="component" value="Unassembled WGS sequence"/>
</dbReference>
<dbReference type="STRING" id="1051891.A0A0C3LJC6"/>
<feature type="compositionally biased region" description="Low complexity" evidence="1">
    <location>
        <begin position="677"/>
        <end position="693"/>
    </location>
</feature>
<dbReference type="AlphaFoldDB" id="A0A0C3LJC6"/>
<dbReference type="HOGENOM" id="CLU_008240_1_0_1"/>
<reference evidence="3" key="2">
    <citation type="submission" date="2015-01" db="EMBL/GenBank/DDBJ databases">
        <title>Evolutionary Origins and Diversification of the Mycorrhizal Mutualists.</title>
        <authorList>
            <consortium name="DOE Joint Genome Institute"/>
            <consortium name="Mycorrhizal Genomics Consortium"/>
            <person name="Kohler A."/>
            <person name="Kuo A."/>
            <person name="Nagy L.G."/>
            <person name="Floudas D."/>
            <person name="Copeland A."/>
            <person name="Barry K.W."/>
            <person name="Cichocki N."/>
            <person name="Veneault-Fourrey C."/>
            <person name="LaButti K."/>
            <person name="Lindquist E.A."/>
            <person name="Lipzen A."/>
            <person name="Lundell T."/>
            <person name="Morin E."/>
            <person name="Murat C."/>
            <person name="Riley R."/>
            <person name="Ohm R."/>
            <person name="Sun H."/>
            <person name="Tunlid A."/>
            <person name="Henrissat B."/>
            <person name="Grigoriev I.V."/>
            <person name="Hibbett D.S."/>
            <person name="Martin F."/>
        </authorList>
    </citation>
    <scope>NUCLEOTIDE SEQUENCE [LARGE SCALE GENOMIC DNA]</scope>
    <source>
        <strain evidence="3">MUT 4182</strain>
    </source>
</reference>
<name>A0A0C3LJC6_9AGAM</name>
<accession>A0A0C3LJC6</accession>
<dbReference type="OrthoDB" id="3353914at2759"/>
<protein>
    <submittedName>
        <fullName evidence="2">Uncharacterized protein</fullName>
    </submittedName>
</protein>
<feature type="region of interest" description="Disordered" evidence="1">
    <location>
        <begin position="673"/>
        <end position="702"/>
    </location>
</feature>
<evidence type="ECO:0000313" key="3">
    <source>
        <dbReference type="Proteomes" id="UP000054248"/>
    </source>
</evidence>
<evidence type="ECO:0000256" key="1">
    <source>
        <dbReference type="SAM" id="MobiDB-lite"/>
    </source>
</evidence>
<keyword evidence="3" id="KW-1185">Reference proteome</keyword>
<proteinExistence type="predicted"/>
<reference evidence="2 3" key="1">
    <citation type="submission" date="2014-04" db="EMBL/GenBank/DDBJ databases">
        <authorList>
            <consortium name="DOE Joint Genome Institute"/>
            <person name="Kuo A."/>
            <person name="Girlanda M."/>
            <person name="Perotto S."/>
            <person name="Kohler A."/>
            <person name="Nagy L.G."/>
            <person name="Floudas D."/>
            <person name="Copeland A."/>
            <person name="Barry K.W."/>
            <person name="Cichocki N."/>
            <person name="Veneault-Fourrey C."/>
            <person name="LaButti K."/>
            <person name="Lindquist E.A."/>
            <person name="Lipzen A."/>
            <person name="Lundell T."/>
            <person name="Morin E."/>
            <person name="Murat C."/>
            <person name="Sun H."/>
            <person name="Tunlid A."/>
            <person name="Henrissat B."/>
            <person name="Grigoriev I.V."/>
            <person name="Hibbett D.S."/>
            <person name="Martin F."/>
            <person name="Nordberg H.P."/>
            <person name="Cantor M.N."/>
            <person name="Hua S.X."/>
        </authorList>
    </citation>
    <scope>NUCLEOTIDE SEQUENCE [LARGE SCALE GENOMIC DNA]</scope>
    <source>
        <strain evidence="2 3">MUT 4182</strain>
    </source>
</reference>
<dbReference type="EMBL" id="KN823136">
    <property type="protein sequence ID" value="KIO21507.1"/>
    <property type="molecule type" value="Genomic_DNA"/>
</dbReference>
<gene>
    <name evidence="2" type="ORF">M407DRAFT_218166</name>
</gene>